<dbReference type="Proteomes" id="UP000619355">
    <property type="component" value="Unassembled WGS sequence"/>
</dbReference>
<accession>A0A919EZN5</accession>
<dbReference type="RefSeq" id="WP_189984599.1">
    <property type="nucleotide sequence ID" value="NZ_BNBF01000017.1"/>
</dbReference>
<sequence>MSEDGYMDDVFDMDCACGYPRGDCHCEPDDDASAGPVRPDEEPTT</sequence>
<evidence type="ECO:0000313" key="1">
    <source>
        <dbReference type="EMBL" id="GHG62060.1"/>
    </source>
</evidence>
<keyword evidence="2" id="KW-1185">Reference proteome</keyword>
<dbReference type="EMBL" id="BNBF01000017">
    <property type="protein sequence ID" value="GHG62060.1"/>
    <property type="molecule type" value="Genomic_DNA"/>
</dbReference>
<protein>
    <submittedName>
        <fullName evidence="1">Uncharacterized protein</fullName>
    </submittedName>
</protein>
<dbReference type="AlphaFoldDB" id="A0A919EZN5"/>
<organism evidence="1 2">
    <name type="scientific">Streptomyces capoamus</name>
    <dbReference type="NCBI Taxonomy" id="68183"/>
    <lineage>
        <taxon>Bacteria</taxon>
        <taxon>Bacillati</taxon>
        <taxon>Actinomycetota</taxon>
        <taxon>Actinomycetes</taxon>
        <taxon>Kitasatosporales</taxon>
        <taxon>Streptomycetaceae</taxon>
        <taxon>Streptomyces</taxon>
    </lineage>
</organism>
<reference evidence="2" key="1">
    <citation type="journal article" date="2019" name="Int. J. Syst. Evol. Microbiol.">
        <title>The Global Catalogue of Microorganisms (GCM) 10K type strain sequencing project: providing services to taxonomists for standard genome sequencing and annotation.</title>
        <authorList>
            <consortium name="The Broad Institute Genomics Platform"/>
            <consortium name="The Broad Institute Genome Sequencing Center for Infectious Disease"/>
            <person name="Wu L."/>
            <person name="Ma J."/>
        </authorList>
    </citation>
    <scope>NUCLEOTIDE SEQUENCE [LARGE SCALE GENOMIC DNA]</scope>
    <source>
        <strain evidence="2">JCM 4253</strain>
    </source>
</reference>
<gene>
    <name evidence="1" type="ORF">GCM10018980_51680</name>
</gene>
<name>A0A919EZN5_9ACTN</name>
<comment type="caution">
    <text evidence="1">The sequence shown here is derived from an EMBL/GenBank/DDBJ whole genome shotgun (WGS) entry which is preliminary data.</text>
</comment>
<evidence type="ECO:0000313" key="2">
    <source>
        <dbReference type="Proteomes" id="UP000619355"/>
    </source>
</evidence>
<proteinExistence type="predicted"/>